<name>A0A0B5QUW5_CLOBE</name>
<proteinExistence type="predicted"/>
<dbReference type="Proteomes" id="UP000031866">
    <property type="component" value="Chromosome"/>
</dbReference>
<sequence>MKKYPLAFLFFLLLIFHIFTIPVGAEPKTLHEGFYKATDLNLSHGVHTVQNTSTSDYAFISIFDSNQVTRQYMRLDPQSDKYILIPLESEFEIIVSGKSSIIIN</sequence>
<protein>
    <submittedName>
        <fullName evidence="1">Uncharacterized protein</fullName>
    </submittedName>
</protein>
<evidence type="ECO:0000313" key="1">
    <source>
        <dbReference type="EMBL" id="AJH00709.1"/>
    </source>
</evidence>
<dbReference type="KEGG" id="cbei:LF65_04167"/>
<gene>
    <name evidence="1" type="ORF">LF65_04167</name>
</gene>
<accession>A0A0B5QUW5</accession>
<dbReference type="EMBL" id="CP010086">
    <property type="protein sequence ID" value="AJH00709.1"/>
    <property type="molecule type" value="Genomic_DNA"/>
</dbReference>
<reference evidence="2" key="1">
    <citation type="submission" date="2014-12" db="EMBL/GenBank/DDBJ databases">
        <title>Genome sequence of Clostridium beijerinckii strain 59B.</title>
        <authorList>
            <person name="Little G.T."/>
            <person name="Minton N.P."/>
        </authorList>
    </citation>
    <scope>NUCLEOTIDE SEQUENCE [LARGE SCALE GENOMIC DNA]</scope>
    <source>
        <strain evidence="2">59B</strain>
    </source>
</reference>
<dbReference type="AlphaFoldDB" id="A0A0B5QUW5"/>
<evidence type="ECO:0000313" key="2">
    <source>
        <dbReference type="Proteomes" id="UP000031866"/>
    </source>
</evidence>
<dbReference type="OrthoDB" id="1934387at2"/>
<organism evidence="1 2">
    <name type="scientific">Clostridium beijerinckii</name>
    <name type="common">Clostridium MP</name>
    <dbReference type="NCBI Taxonomy" id="1520"/>
    <lineage>
        <taxon>Bacteria</taxon>
        <taxon>Bacillati</taxon>
        <taxon>Bacillota</taxon>
        <taxon>Clostridia</taxon>
        <taxon>Eubacteriales</taxon>
        <taxon>Clostridiaceae</taxon>
        <taxon>Clostridium</taxon>
    </lineage>
</organism>
<dbReference type="RefSeq" id="WP_041898633.1">
    <property type="nucleotide sequence ID" value="NZ_CP010086.2"/>
</dbReference>